<protein>
    <submittedName>
        <fullName evidence="2">Uncharacterized protein</fullName>
    </submittedName>
</protein>
<keyword evidence="1" id="KW-1133">Transmembrane helix</keyword>
<feature type="transmembrane region" description="Helical" evidence="1">
    <location>
        <begin position="52"/>
        <end position="69"/>
    </location>
</feature>
<keyword evidence="3" id="KW-1185">Reference proteome</keyword>
<name>A0AAV5UYP0_9BILA</name>
<comment type="caution">
    <text evidence="2">The sequence shown here is derived from an EMBL/GenBank/DDBJ whole genome shotgun (WGS) entry which is preliminary data.</text>
</comment>
<keyword evidence="1" id="KW-0812">Transmembrane</keyword>
<accession>A0AAV5UYP0</accession>
<reference evidence="2" key="1">
    <citation type="submission" date="2023-10" db="EMBL/GenBank/DDBJ databases">
        <title>Genome assembly of Pristionchus species.</title>
        <authorList>
            <person name="Yoshida K."/>
            <person name="Sommer R.J."/>
        </authorList>
    </citation>
    <scope>NUCLEOTIDE SEQUENCE</scope>
    <source>
        <strain evidence="2">RS5133</strain>
    </source>
</reference>
<dbReference type="EMBL" id="BTSY01000001">
    <property type="protein sequence ID" value="GMT11333.1"/>
    <property type="molecule type" value="Genomic_DNA"/>
</dbReference>
<dbReference type="AlphaFoldDB" id="A0AAV5UYP0"/>
<evidence type="ECO:0000313" key="3">
    <source>
        <dbReference type="Proteomes" id="UP001432322"/>
    </source>
</evidence>
<feature type="non-terminal residue" evidence="2">
    <location>
        <position position="1"/>
    </location>
</feature>
<evidence type="ECO:0000313" key="2">
    <source>
        <dbReference type="EMBL" id="GMT11333.1"/>
    </source>
</evidence>
<organism evidence="2 3">
    <name type="scientific">Pristionchus fissidentatus</name>
    <dbReference type="NCBI Taxonomy" id="1538716"/>
    <lineage>
        <taxon>Eukaryota</taxon>
        <taxon>Metazoa</taxon>
        <taxon>Ecdysozoa</taxon>
        <taxon>Nematoda</taxon>
        <taxon>Chromadorea</taxon>
        <taxon>Rhabditida</taxon>
        <taxon>Rhabditina</taxon>
        <taxon>Diplogasteromorpha</taxon>
        <taxon>Diplogasteroidea</taxon>
        <taxon>Neodiplogasteridae</taxon>
        <taxon>Pristionchus</taxon>
    </lineage>
</organism>
<sequence length="70" mass="7678">QSQAHEILVKNQSICREIGSDKKTMTRKWTIAVPGNIFSSQLSLENNETTEAMMGALISLLFSVVGILVV</sequence>
<proteinExistence type="predicted"/>
<keyword evidence="1" id="KW-0472">Membrane</keyword>
<gene>
    <name evidence="2" type="ORF">PFISCL1PPCAC_2630</name>
</gene>
<evidence type="ECO:0000256" key="1">
    <source>
        <dbReference type="SAM" id="Phobius"/>
    </source>
</evidence>
<dbReference type="Proteomes" id="UP001432322">
    <property type="component" value="Unassembled WGS sequence"/>
</dbReference>